<feature type="domain" description="Thioredoxin" evidence="2">
    <location>
        <begin position="30"/>
        <end position="169"/>
    </location>
</feature>
<comment type="caution">
    <text evidence="3">The sequence shown here is derived from an EMBL/GenBank/DDBJ whole genome shotgun (WGS) entry which is preliminary data.</text>
</comment>
<evidence type="ECO:0000313" key="4">
    <source>
        <dbReference type="Proteomes" id="UP001196980"/>
    </source>
</evidence>
<dbReference type="Proteomes" id="UP001196980">
    <property type="component" value="Unassembled WGS sequence"/>
</dbReference>
<accession>A0ABS6RWM6</accession>
<dbReference type="PANTHER" id="PTHR42852:SF17">
    <property type="entry name" value="THIOREDOXIN-LIKE PROTEIN HI_1115"/>
    <property type="match status" value="1"/>
</dbReference>
<proteinExistence type="predicted"/>
<gene>
    <name evidence="3" type="ORF">HWQ67_01265</name>
</gene>
<dbReference type="InterPro" id="IPR050553">
    <property type="entry name" value="Thioredoxin_ResA/DsbE_sf"/>
</dbReference>
<dbReference type="RefSeq" id="WP_218250826.1">
    <property type="nucleotide sequence ID" value="NZ_JABXWD010000011.1"/>
</dbReference>
<dbReference type="Pfam" id="PF00578">
    <property type="entry name" value="AhpC-TSA"/>
    <property type="match status" value="1"/>
</dbReference>
<sequence>MTARPSLRLSAAALLLGVLITLPPAYASGMKEGQPFPVFTMADENGKMVDVGTLIDKPAIVYFTHNSCHYCTQIIALLKRAEAKFGANKIAVIGINIMARDGKMVKSYKKDLGFTFPMFAGNRDDVLNTYKINYVPVLVFIDSGKNVKRVVGHYIHERELHTYIREIVK</sequence>
<dbReference type="InterPro" id="IPR013766">
    <property type="entry name" value="Thioredoxin_domain"/>
</dbReference>
<evidence type="ECO:0000313" key="3">
    <source>
        <dbReference type="EMBL" id="MBV6340203.1"/>
    </source>
</evidence>
<keyword evidence="4" id="KW-1185">Reference proteome</keyword>
<evidence type="ECO:0000256" key="1">
    <source>
        <dbReference type="SAM" id="SignalP"/>
    </source>
</evidence>
<reference evidence="3 4" key="1">
    <citation type="journal article" date="2020" name="J Geophys Res Biogeosci">
        <title>Magnetotaxis as an Adaptation to Enable Bacterial Shuttling of Microbial Sulfur and Sulfur Cycling Across Aquatic Oxic#Anoxic Interfaces.</title>
        <authorList>
            <person name="Li J."/>
            <person name="Liu P."/>
            <person name="Wang J."/>
            <person name="Roberts A.P."/>
            <person name="Pan Y."/>
        </authorList>
    </citation>
    <scope>NUCLEOTIDE SEQUENCE [LARGE SCALE GENOMIC DNA]</scope>
    <source>
        <strain evidence="3 4">MYR-1_YQ</strain>
    </source>
</reference>
<organism evidence="3 4">
    <name type="scientific">Candidatus Magnetobacterium casense</name>
    <dbReference type="NCBI Taxonomy" id="1455061"/>
    <lineage>
        <taxon>Bacteria</taxon>
        <taxon>Pseudomonadati</taxon>
        <taxon>Nitrospirota</taxon>
        <taxon>Thermodesulfovibrionia</taxon>
        <taxon>Thermodesulfovibrionales</taxon>
        <taxon>Candidatus Magnetobacteriaceae</taxon>
        <taxon>Candidatus Magnetobacterium</taxon>
    </lineage>
</organism>
<protein>
    <submittedName>
        <fullName evidence="3">TlpA family protein disulfide reductase</fullName>
    </submittedName>
</protein>
<name>A0ABS6RWM6_9BACT</name>
<keyword evidence="1" id="KW-0732">Signal</keyword>
<dbReference type="PANTHER" id="PTHR42852">
    <property type="entry name" value="THIOL:DISULFIDE INTERCHANGE PROTEIN DSBE"/>
    <property type="match status" value="1"/>
</dbReference>
<feature type="signal peptide" evidence="1">
    <location>
        <begin position="1"/>
        <end position="27"/>
    </location>
</feature>
<dbReference type="InterPro" id="IPR000866">
    <property type="entry name" value="AhpC/TSA"/>
</dbReference>
<dbReference type="PROSITE" id="PS51352">
    <property type="entry name" value="THIOREDOXIN_2"/>
    <property type="match status" value="1"/>
</dbReference>
<feature type="chain" id="PRO_5045135250" evidence="1">
    <location>
        <begin position="28"/>
        <end position="169"/>
    </location>
</feature>
<evidence type="ECO:0000259" key="2">
    <source>
        <dbReference type="PROSITE" id="PS51352"/>
    </source>
</evidence>
<dbReference type="EMBL" id="JABXWD010000011">
    <property type="protein sequence ID" value="MBV6340203.1"/>
    <property type="molecule type" value="Genomic_DNA"/>
</dbReference>
<dbReference type="CDD" id="cd02966">
    <property type="entry name" value="TlpA_like_family"/>
    <property type="match status" value="1"/>
</dbReference>